<sequence length="262" mass="30734">MQLLATCRQTACLEKGQKIEVHPQNALFKRALEGCKRRLAQKQRTLQTSSTIKISRCLLSHNPTFGPYLTELHLQGIGVETRFGRYFRFMPHLKHLRIDKPLDTWHLQLVDKHFSSHLISLVIKVSETLQLISKNMLQLEHLELHMFDNHIKDLECLYLLQQLSSLRLVIITEGDVNVYWSLDNFYCGDENGTLETFYCTIRSISSIKDVTASLHTIYYLFCEKLADILLETNSTHSAELQRRQREYLDFKWMNTLKMKKMT</sequence>
<reference evidence="2" key="1">
    <citation type="submission" date="2022-11" db="UniProtKB">
        <authorList>
            <consortium name="WormBaseParasite"/>
        </authorList>
    </citation>
    <scope>IDENTIFICATION</scope>
</reference>
<dbReference type="Proteomes" id="UP000887574">
    <property type="component" value="Unplaced"/>
</dbReference>
<protein>
    <submittedName>
        <fullName evidence="2">Uncharacterized protein</fullName>
    </submittedName>
</protein>
<evidence type="ECO:0000313" key="2">
    <source>
        <dbReference type="WBParaSite" id="jg22045"/>
    </source>
</evidence>
<dbReference type="Gene3D" id="3.80.10.10">
    <property type="entry name" value="Ribonuclease Inhibitor"/>
    <property type="match status" value="1"/>
</dbReference>
<evidence type="ECO:0000313" key="1">
    <source>
        <dbReference type="Proteomes" id="UP000887574"/>
    </source>
</evidence>
<organism evidence="1 2">
    <name type="scientific">Ditylenchus dipsaci</name>
    <dbReference type="NCBI Taxonomy" id="166011"/>
    <lineage>
        <taxon>Eukaryota</taxon>
        <taxon>Metazoa</taxon>
        <taxon>Ecdysozoa</taxon>
        <taxon>Nematoda</taxon>
        <taxon>Chromadorea</taxon>
        <taxon>Rhabditida</taxon>
        <taxon>Tylenchina</taxon>
        <taxon>Tylenchomorpha</taxon>
        <taxon>Sphaerularioidea</taxon>
        <taxon>Anguinidae</taxon>
        <taxon>Anguininae</taxon>
        <taxon>Ditylenchus</taxon>
    </lineage>
</organism>
<name>A0A915DR69_9BILA</name>
<dbReference type="WBParaSite" id="jg22045">
    <property type="protein sequence ID" value="jg22045"/>
    <property type="gene ID" value="jg22045"/>
</dbReference>
<keyword evidence="1" id="KW-1185">Reference proteome</keyword>
<dbReference type="InterPro" id="IPR032675">
    <property type="entry name" value="LRR_dom_sf"/>
</dbReference>
<dbReference type="AlphaFoldDB" id="A0A915DR69"/>
<accession>A0A915DR69</accession>
<proteinExistence type="predicted"/>